<organism evidence="2 3">
    <name type="scientific">Fonsecaea multimorphosa CBS 102226</name>
    <dbReference type="NCBI Taxonomy" id="1442371"/>
    <lineage>
        <taxon>Eukaryota</taxon>
        <taxon>Fungi</taxon>
        <taxon>Dikarya</taxon>
        <taxon>Ascomycota</taxon>
        <taxon>Pezizomycotina</taxon>
        <taxon>Eurotiomycetes</taxon>
        <taxon>Chaetothyriomycetidae</taxon>
        <taxon>Chaetothyriales</taxon>
        <taxon>Herpotrichiellaceae</taxon>
        <taxon>Fonsecaea</taxon>
    </lineage>
</organism>
<dbReference type="VEuPathDB" id="FungiDB:Z520_05259"/>
<dbReference type="EMBL" id="KN848070">
    <property type="protein sequence ID" value="KIX98798.1"/>
    <property type="molecule type" value="Genomic_DNA"/>
</dbReference>
<evidence type="ECO:0000313" key="2">
    <source>
        <dbReference type="EMBL" id="KIX98798.1"/>
    </source>
</evidence>
<feature type="region of interest" description="Disordered" evidence="1">
    <location>
        <begin position="101"/>
        <end position="141"/>
    </location>
</feature>
<dbReference type="OrthoDB" id="4140832at2759"/>
<protein>
    <submittedName>
        <fullName evidence="2">Uncharacterized protein</fullName>
    </submittedName>
</protein>
<evidence type="ECO:0000313" key="3">
    <source>
        <dbReference type="Proteomes" id="UP000053411"/>
    </source>
</evidence>
<dbReference type="Proteomes" id="UP000053411">
    <property type="component" value="Unassembled WGS sequence"/>
</dbReference>
<proteinExistence type="predicted"/>
<sequence length="283" mass="31401">MSTNLTASSVYSFPDVDEFESTSQTSSNSTVADVISPANAGAYLAASGISYTEDGDITVDAHLRGVDFSDGSNSVQEHAAAPPAPTWRFVGSDEIECQSNVSDGSTISWEEGEHSETDDGSVDSNPSDEGSTGSTETESTRALSSYTAAARYLCLIVVTDMKPEPRSNPAAPRKQYVMSLEVKQDRPFTRHHIRLPHASIVIHMHWDHVEWEPQYQIRQLWQVPGHMHGVSCLHHDRVDDMPCMGRRFARGWPRLRLRSPVHQWDRGILRPLDEGSDDEVPLE</sequence>
<gene>
    <name evidence="2" type="ORF">Z520_05259</name>
</gene>
<keyword evidence="3" id="KW-1185">Reference proteome</keyword>
<dbReference type="RefSeq" id="XP_016632921.1">
    <property type="nucleotide sequence ID" value="XM_016775762.1"/>
</dbReference>
<dbReference type="GeneID" id="27711005"/>
<evidence type="ECO:0000256" key="1">
    <source>
        <dbReference type="SAM" id="MobiDB-lite"/>
    </source>
</evidence>
<name>A0A0D2KPZ3_9EURO</name>
<reference evidence="2 3" key="1">
    <citation type="submission" date="2015-01" db="EMBL/GenBank/DDBJ databases">
        <title>The Genome Sequence of Fonsecaea multimorphosa CBS 102226.</title>
        <authorList>
            <consortium name="The Broad Institute Genomics Platform"/>
            <person name="Cuomo C."/>
            <person name="de Hoog S."/>
            <person name="Gorbushina A."/>
            <person name="Stielow B."/>
            <person name="Teixiera M."/>
            <person name="Abouelleil A."/>
            <person name="Chapman S.B."/>
            <person name="Priest M."/>
            <person name="Young S.K."/>
            <person name="Wortman J."/>
            <person name="Nusbaum C."/>
            <person name="Birren B."/>
        </authorList>
    </citation>
    <scope>NUCLEOTIDE SEQUENCE [LARGE SCALE GENOMIC DNA]</scope>
    <source>
        <strain evidence="2 3">CBS 102226</strain>
    </source>
</reference>
<dbReference type="AlphaFoldDB" id="A0A0D2KPZ3"/>
<accession>A0A0D2KPZ3</accession>